<keyword evidence="2" id="KW-0418">Kinase</keyword>
<name>A0AAX6FWZ4_IRIPA</name>
<evidence type="ECO:0000256" key="1">
    <source>
        <dbReference type="SAM" id="MobiDB-lite"/>
    </source>
</evidence>
<keyword evidence="2" id="KW-0808">Transferase</keyword>
<feature type="compositionally biased region" description="Basic residues" evidence="1">
    <location>
        <begin position="12"/>
        <end position="25"/>
    </location>
</feature>
<dbReference type="GO" id="GO:0016301">
    <property type="term" value="F:kinase activity"/>
    <property type="evidence" value="ECO:0007669"/>
    <property type="project" value="UniProtKB-KW"/>
</dbReference>
<reference evidence="2" key="2">
    <citation type="submission" date="2023-04" db="EMBL/GenBank/DDBJ databases">
        <authorList>
            <person name="Bruccoleri R.E."/>
            <person name="Oakeley E.J."/>
            <person name="Faust A.-M."/>
            <person name="Dessus-Babus S."/>
            <person name="Altorfer M."/>
            <person name="Burckhardt D."/>
            <person name="Oertli M."/>
            <person name="Naumann U."/>
            <person name="Petersen F."/>
            <person name="Wong J."/>
        </authorList>
    </citation>
    <scope>NUCLEOTIDE SEQUENCE</scope>
    <source>
        <strain evidence="2">GSM-AAB239-AS_SAM_17_03QT</strain>
        <tissue evidence="2">Leaf</tissue>
    </source>
</reference>
<sequence>MPVSVDADQGRRSHGRRLHHLRRKNSPSCRSSYSSGQLRRQILPSTVESPDYF</sequence>
<dbReference type="EMBL" id="JANAVB010025196">
    <property type="protein sequence ID" value="KAJ6820880.1"/>
    <property type="molecule type" value="Genomic_DNA"/>
</dbReference>
<evidence type="ECO:0000313" key="2">
    <source>
        <dbReference type="EMBL" id="KAJ6820880.1"/>
    </source>
</evidence>
<evidence type="ECO:0000313" key="3">
    <source>
        <dbReference type="Proteomes" id="UP001140949"/>
    </source>
</evidence>
<keyword evidence="2" id="KW-0675">Receptor</keyword>
<gene>
    <name evidence="2" type="ORF">M6B38_394130</name>
</gene>
<proteinExistence type="predicted"/>
<protein>
    <submittedName>
        <fullName evidence="2">Proline-rich receptor-like protein kinase PERK2</fullName>
    </submittedName>
</protein>
<feature type="region of interest" description="Disordered" evidence="1">
    <location>
        <begin position="1"/>
        <end position="53"/>
    </location>
</feature>
<feature type="compositionally biased region" description="Polar residues" evidence="1">
    <location>
        <begin position="26"/>
        <end position="53"/>
    </location>
</feature>
<comment type="caution">
    <text evidence="2">The sequence shown here is derived from an EMBL/GenBank/DDBJ whole genome shotgun (WGS) entry which is preliminary data.</text>
</comment>
<organism evidence="2 3">
    <name type="scientific">Iris pallida</name>
    <name type="common">Sweet iris</name>
    <dbReference type="NCBI Taxonomy" id="29817"/>
    <lineage>
        <taxon>Eukaryota</taxon>
        <taxon>Viridiplantae</taxon>
        <taxon>Streptophyta</taxon>
        <taxon>Embryophyta</taxon>
        <taxon>Tracheophyta</taxon>
        <taxon>Spermatophyta</taxon>
        <taxon>Magnoliopsida</taxon>
        <taxon>Liliopsida</taxon>
        <taxon>Asparagales</taxon>
        <taxon>Iridaceae</taxon>
        <taxon>Iridoideae</taxon>
        <taxon>Irideae</taxon>
        <taxon>Iris</taxon>
    </lineage>
</organism>
<keyword evidence="3" id="KW-1185">Reference proteome</keyword>
<reference evidence="2" key="1">
    <citation type="journal article" date="2023" name="GigaByte">
        <title>Genome assembly of the bearded iris, Iris pallida Lam.</title>
        <authorList>
            <person name="Bruccoleri R.E."/>
            <person name="Oakeley E.J."/>
            <person name="Faust A.M.E."/>
            <person name="Altorfer M."/>
            <person name="Dessus-Babus S."/>
            <person name="Burckhardt D."/>
            <person name="Oertli M."/>
            <person name="Naumann U."/>
            <person name="Petersen F."/>
            <person name="Wong J."/>
        </authorList>
    </citation>
    <scope>NUCLEOTIDE SEQUENCE</scope>
    <source>
        <strain evidence="2">GSM-AAB239-AS_SAM_17_03QT</strain>
    </source>
</reference>
<dbReference type="AlphaFoldDB" id="A0AAX6FWZ4"/>
<dbReference type="Proteomes" id="UP001140949">
    <property type="component" value="Unassembled WGS sequence"/>
</dbReference>
<accession>A0AAX6FWZ4</accession>